<dbReference type="Proteomes" id="UP001302126">
    <property type="component" value="Unassembled WGS sequence"/>
</dbReference>
<organism evidence="3 4">
    <name type="scientific">Podospora australis</name>
    <dbReference type="NCBI Taxonomy" id="1536484"/>
    <lineage>
        <taxon>Eukaryota</taxon>
        <taxon>Fungi</taxon>
        <taxon>Dikarya</taxon>
        <taxon>Ascomycota</taxon>
        <taxon>Pezizomycotina</taxon>
        <taxon>Sordariomycetes</taxon>
        <taxon>Sordariomycetidae</taxon>
        <taxon>Sordariales</taxon>
        <taxon>Podosporaceae</taxon>
        <taxon>Podospora</taxon>
    </lineage>
</organism>
<name>A0AAN6X0P2_9PEZI</name>
<comment type="caution">
    <text evidence="3">The sequence shown here is derived from an EMBL/GenBank/DDBJ whole genome shotgun (WGS) entry which is preliminary data.</text>
</comment>
<feature type="transmembrane region" description="Helical" evidence="1">
    <location>
        <begin position="133"/>
        <end position="149"/>
    </location>
</feature>
<accession>A0AAN6X0P2</accession>
<keyword evidence="1" id="KW-1133">Transmembrane helix</keyword>
<keyword evidence="1" id="KW-0812">Transmembrane</keyword>
<reference evidence="3" key="2">
    <citation type="submission" date="2023-05" db="EMBL/GenBank/DDBJ databases">
        <authorList>
            <consortium name="Lawrence Berkeley National Laboratory"/>
            <person name="Steindorff A."/>
            <person name="Hensen N."/>
            <person name="Bonometti L."/>
            <person name="Westerberg I."/>
            <person name="Brannstrom I.O."/>
            <person name="Guillou S."/>
            <person name="Cros-Aarteil S."/>
            <person name="Calhoun S."/>
            <person name="Haridas S."/>
            <person name="Kuo A."/>
            <person name="Mondo S."/>
            <person name="Pangilinan J."/>
            <person name="Riley R."/>
            <person name="Labutti K."/>
            <person name="Andreopoulos B."/>
            <person name="Lipzen A."/>
            <person name="Chen C."/>
            <person name="Yanf M."/>
            <person name="Daum C."/>
            <person name="Ng V."/>
            <person name="Clum A."/>
            <person name="Ohm R."/>
            <person name="Martin F."/>
            <person name="Silar P."/>
            <person name="Natvig D."/>
            <person name="Lalanne C."/>
            <person name="Gautier V."/>
            <person name="Ament-Velasquez S.L."/>
            <person name="Kruys A."/>
            <person name="Hutchinson M.I."/>
            <person name="Powell A.J."/>
            <person name="Barry K."/>
            <person name="Miller A.N."/>
            <person name="Grigoriev I.V."/>
            <person name="Debuchy R."/>
            <person name="Gladieux P."/>
            <person name="Thoren M.H."/>
            <person name="Johannesson H."/>
        </authorList>
    </citation>
    <scope>NUCLEOTIDE SEQUENCE</scope>
    <source>
        <strain evidence="3">PSN309</strain>
    </source>
</reference>
<keyword evidence="4" id="KW-1185">Reference proteome</keyword>
<keyword evidence="1" id="KW-0472">Membrane</keyword>
<gene>
    <name evidence="3" type="ORF">QBC35DRAFT_491601</name>
</gene>
<protein>
    <recommendedName>
        <fullName evidence="5">Transmembrane protein</fullName>
    </recommendedName>
</protein>
<evidence type="ECO:0000313" key="3">
    <source>
        <dbReference type="EMBL" id="KAK4189962.1"/>
    </source>
</evidence>
<evidence type="ECO:0000313" key="4">
    <source>
        <dbReference type="Proteomes" id="UP001302126"/>
    </source>
</evidence>
<evidence type="ECO:0000256" key="2">
    <source>
        <dbReference type="SAM" id="SignalP"/>
    </source>
</evidence>
<proteinExistence type="predicted"/>
<dbReference type="EMBL" id="MU864370">
    <property type="protein sequence ID" value="KAK4189962.1"/>
    <property type="molecule type" value="Genomic_DNA"/>
</dbReference>
<evidence type="ECO:0000256" key="1">
    <source>
        <dbReference type="SAM" id="Phobius"/>
    </source>
</evidence>
<evidence type="ECO:0008006" key="5">
    <source>
        <dbReference type="Google" id="ProtNLM"/>
    </source>
</evidence>
<feature type="signal peptide" evidence="2">
    <location>
        <begin position="1"/>
        <end position="28"/>
    </location>
</feature>
<keyword evidence="2" id="KW-0732">Signal</keyword>
<feature type="chain" id="PRO_5042886930" description="Transmembrane protein" evidence="2">
    <location>
        <begin position="29"/>
        <end position="195"/>
    </location>
</feature>
<reference evidence="3" key="1">
    <citation type="journal article" date="2023" name="Mol. Phylogenet. Evol.">
        <title>Genome-scale phylogeny and comparative genomics of the fungal order Sordariales.</title>
        <authorList>
            <person name="Hensen N."/>
            <person name="Bonometti L."/>
            <person name="Westerberg I."/>
            <person name="Brannstrom I.O."/>
            <person name="Guillou S."/>
            <person name="Cros-Aarteil S."/>
            <person name="Calhoun S."/>
            <person name="Haridas S."/>
            <person name="Kuo A."/>
            <person name="Mondo S."/>
            <person name="Pangilinan J."/>
            <person name="Riley R."/>
            <person name="LaButti K."/>
            <person name="Andreopoulos B."/>
            <person name="Lipzen A."/>
            <person name="Chen C."/>
            <person name="Yan M."/>
            <person name="Daum C."/>
            <person name="Ng V."/>
            <person name="Clum A."/>
            <person name="Steindorff A."/>
            <person name="Ohm R.A."/>
            <person name="Martin F."/>
            <person name="Silar P."/>
            <person name="Natvig D.O."/>
            <person name="Lalanne C."/>
            <person name="Gautier V."/>
            <person name="Ament-Velasquez S.L."/>
            <person name="Kruys A."/>
            <person name="Hutchinson M.I."/>
            <person name="Powell A.J."/>
            <person name="Barry K."/>
            <person name="Miller A.N."/>
            <person name="Grigoriev I.V."/>
            <person name="Debuchy R."/>
            <person name="Gladieux P."/>
            <person name="Hiltunen Thoren M."/>
            <person name="Johannesson H."/>
        </authorList>
    </citation>
    <scope>NUCLEOTIDE SEQUENCE</scope>
    <source>
        <strain evidence="3">PSN309</strain>
    </source>
</reference>
<dbReference type="AlphaFoldDB" id="A0AAN6X0P2"/>
<sequence>MACIRKHLASNMLTLSYTFILLVFPVWGKEGNPVSNTHILLGRKRRRRSLEQWNTEKDLCVSSVLSRTSEYLQAALLLVRPTMPSVCGCTVLATFPFPSFWSDSGMVPAHPPPETIFHFGVAGWERRVPCLPLIWGLLLVESVVMLYVLRTMSVPQRGFCAALLRRIQSFLEVRADRQPYIGSSVVEREREKGCR</sequence>